<evidence type="ECO:0000313" key="1">
    <source>
        <dbReference type="EMBL" id="KAI7993589.1"/>
    </source>
</evidence>
<dbReference type="EMBL" id="CM045769">
    <property type="protein sequence ID" value="KAI7993589.1"/>
    <property type="molecule type" value="Genomic_DNA"/>
</dbReference>
<evidence type="ECO:0000313" key="2">
    <source>
        <dbReference type="Proteomes" id="UP001060215"/>
    </source>
</evidence>
<protein>
    <submittedName>
        <fullName evidence="1">Uncharacterized protein</fullName>
    </submittedName>
</protein>
<organism evidence="1 2">
    <name type="scientific">Camellia lanceoleosa</name>
    <dbReference type="NCBI Taxonomy" id="1840588"/>
    <lineage>
        <taxon>Eukaryota</taxon>
        <taxon>Viridiplantae</taxon>
        <taxon>Streptophyta</taxon>
        <taxon>Embryophyta</taxon>
        <taxon>Tracheophyta</taxon>
        <taxon>Spermatophyta</taxon>
        <taxon>Magnoliopsida</taxon>
        <taxon>eudicotyledons</taxon>
        <taxon>Gunneridae</taxon>
        <taxon>Pentapetalae</taxon>
        <taxon>asterids</taxon>
        <taxon>Ericales</taxon>
        <taxon>Theaceae</taxon>
        <taxon>Camellia</taxon>
    </lineage>
</organism>
<comment type="caution">
    <text evidence="1">The sequence shown here is derived from an EMBL/GenBank/DDBJ whole genome shotgun (WGS) entry which is preliminary data.</text>
</comment>
<sequence length="309" mass="36077">MDSSISQPNPFDNHYHKATTATNNNDDYQVADPDLTNMIGRDLNFMKETMTEIQKFVDCMNVQINQACENFEELKTRERGSDTNELDPLKMSVKKLKSQIPSKLKIHYDDDSKPHQKPWFDGSINSSSSNYQVDVNKAGHLHSLYNQPEFAHTTALEDFWVSFNTLPWKLHICLYFLWVFPGMAIIKKRIMIYWWIGRHIEEEIVLGKTTEDGKDFVNEILDEPTAKGFIEPIYKYCGLVVDSYRLALYIRSSITKLPQFISQLTDLKILDLKACHNLEVDYFISLIWCYDEVPEHGKVFGRDFPFHDR</sequence>
<name>A0ACC0FYQ9_9ERIC</name>
<reference evidence="1 2" key="1">
    <citation type="journal article" date="2022" name="Plant J.">
        <title>Chromosome-level genome of Camellia lanceoleosa provides a valuable resource for understanding genome evolution and self-incompatibility.</title>
        <authorList>
            <person name="Gong W."/>
            <person name="Xiao S."/>
            <person name="Wang L."/>
            <person name="Liao Z."/>
            <person name="Chang Y."/>
            <person name="Mo W."/>
            <person name="Hu G."/>
            <person name="Li W."/>
            <person name="Zhao G."/>
            <person name="Zhu H."/>
            <person name="Hu X."/>
            <person name="Ji K."/>
            <person name="Xiang X."/>
            <person name="Song Q."/>
            <person name="Yuan D."/>
            <person name="Jin S."/>
            <person name="Zhang L."/>
        </authorList>
    </citation>
    <scope>NUCLEOTIDE SEQUENCE [LARGE SCALE GENOMIC DNA]</scope>
    <source>
        <strain evidence="1">SQ_2022a</strain>
    </source>
</reference>
<keyword evidence="2" id="KW-1185">Reference proteome</keyword>
<accession>A0ACC0FYQ9</accession>
<proteinExistence type="predicted"/>
<dbReference type="Proteomes" id="UP001060215">
    <property type="component" value="Chromosome 12"/>
</dbReference>
<gene>
    <name evidence="1" type="ORF">LOK49_LG11G01453</name>
</gene>